<comment type="subcellular location">
    <subcellularLocation>
        <location evidence="2">Mitochondrion matrix</location>
    </subcellularLocation>
</comment>
<dbReference type="SUPFAM" id="SSF56645">
    <property type="entry name" value="Acyl-CoA dehydrogenase NM domain-like"/>
    <property type="match status" value="1"/>
</dbReference>
<evidence type="ECO:0000256" key="6">
    <source>
        <dbReference type="ARBA" id="ARBA00022679"/>
    </source>
</evidence>
<feature type="active site" description="Glycyl thioester intermediate" evidence="22">
    <location>
        <position position="537"/>
    </location>
</feature>
<dbReference type="EC" id="2.3.2.23" evidence="4"/>
<dbReference type="CDD" id="cd01151">
    <property type="entry name" value="GCD"/>
    <property type="match status" value="1"/>
</dbReference>
<dbReference type="SUPFAM" id="SSF54495">
    <property type="entry name" value="UBC-like"/>
    <property type="match status" value="1"/>
</dbReference>
<protein>
    <recommendedName>
        <fullName evidence="20">Ubiquitin-conjugating enzyme E2-16 kDa</fullName>
        <ecNumber evidence="18">1.3.8.6</ecNumber>
        <ecNumber evidence="4">2.3.2.23</ecNumber>
    </recommendedName>
    <alternativeName>
        <fullName evidence="21">E2 ubiquitin-conjugating enzyme 1</fullName>
    </alternativeName>
    <alternativeName>
        <fullName evidence="15">Ubiquitin carrier protein</fullName>
    </alternativeName>
    <alternativeName>
        <fullName evidence="14">Ubiquitin-protein ligase</fullName>
    </alternativeName>
</protein>
<dbReference type="Gene3D" id="3.10.110.10">
    <property type="entry name" value="Ubiquitin Conjugating Enzyme"/>
    <property type="match status" value="1"/>
</dbReference>
<dbReference type="GO" id="GO:0005524">
    <property type="term" value="F:ATP binding"/>
    <property type="evidence" value="ECO:0007669"/>
    <property type="project" value="UniProtKB-KW"/>
</dbReference>
<dbReference type="Pfam" id="PF02770">
    <property type="entry name" value="Acyl-CoA_dh_M"/>
    <property type="match status" value="1"/>
</dbReference>
<feature type="compositionally biased region" description="Low complexity" evidence="24">
    <location>
        <begin position="7"/>
        <end position="22"/>
    </location>
</feature>
<organism evidence="26 27">
    <name type="scientific">Cudoniella acicularis</name>
    <dbReference type="NCBI Taxonomy" id="354080"/>
    <lineage>
        <taxon>Eukaryota</taxon>
        <taxon>Fungi</taxon>
        <taxon>Dikarya</taxon>
        <taxon>Ascomycota</taxon>
        <taxon>Pezizomycotina</taxon>
        <taxon>Leotiomycetes</taxon>
        <taxon>Helotiales</taxon>
        <taxon>Tricladiaceae</taxon>
        <taxon>Cudoniella</taxon>
    </lineage>
</organism>
<evidence type="ECO:0000256" key="14">
    <source>
        <dbReference type="ARBA" id="ARBA00030012"/>
    </source>
</evidence>
<dbReference type="PANTHER" id="PTHR42807">
    <property type="entry name" value="GLUTARYL-COA DEHYDROGENASE, MITOCHONDRIAL"/>
    <property type="match status" value="1"/>
</dbReference>
<dbReference type="GO" id="GO:0046949">
    <property type="term" value="P:fatty-acyl-CoA biosynthetic process"/>
    <property type="evidence" value="ECO:0007669"/>
    <property type="project" value="TreeGrafter"/>
</dbReference>
<proteinExistence type="inferred from homology"/>
<keyword evidence="9 23" id="KW-0274">FAD</keyword>
<comment type="caution">
    <text evidence="26">The sequence shown here is derived from an EMBL/GenBank/DDBJ whole genome shotgun (WGS) entry which is preliminary data.</text>
</comment>
<dbReference type="CDD" id="cd23792">
    <property type="entry name" value="UBCc_UBE2D"/>
    <property type="match status" value="1"/>
</dbReference>
<feature type="domain" description="UBC core" evidence="25">
    <location>
        <begin position="453"/>
        <end position="599"/>
    </location>
</feature>
<dbReference type="FunFam" id="2.40.110.10:FF:000008">
    <property type="entry name" value="Glutaryl-CoA dehydrogenase, mitochondrial"/>
    <property type="match status" value="1"/>
</dbReference>
<evidence type="ECO:0000256" key="3">
    <source>
        <dbReference type="ARBA" id="ARBA00009347"/>
    </source>
</evidence>
<gene>
    <name evidence="26" type="ORF">G7Y89_g11244</name>
</gene>
<evidence type="ECO:0000256" key="4">
    <source>
        <dbReference type="ARBA" id="ARBA00012486"/>
    </source>
</evidence>
<dbReference type="FunFam" id="1.10.540.10:FF:000003">
    <property type="entry name" value="glutaryl-CoA dehydrogenase, mitochondrial"/>
    <property type="match status" value="1"/>
</dbReference>
<dbReference type="InterPro" id="IPR037069">
    <property type="entry name" value="AcylCoA_DH/ox_N_sf"/>
</dbReference>
<evidence type="ECO:0000313" key="26">
    <source>
        <dbReference type="EMBL" id="KAF4626913.1"/>
    </source>
</evidence>
<dbReference type="Pfam" id="PF00441">
    <property type="entry name" value="Acyl-CoA_dh_1"/>
    <property type="match status" value="1"/>
</dbReference>
<dbReference type="GO" id="GO:0005743">
    <property type="term" value="C:mitochondrial inner membrane"/>
    <property type="evidence" value="ECO:0007669"/>
    <property type="project" value="TreeGrafter"/>
</dbReference>
<dbReference type="InterPro" id="IPR023313">
    <property type="entry name" value="UBQ-conjugating_AS"/>
</dbReference>
<dbReference type="SMART" id="SM00212">
    <property type="entry name" value="UBCc"/>
    <property type="match status" value="1"/>
</dbReference>
<dbReference type="GO" id="GO:0004361">
    <property type="term" value="F:glutaryl-CoA dehydrogenase activity"/>
    <property type="evidence" value="ECO:0007669"/>
    <property type="project" value="UniProtKB-EC"/>
</dbReference>
<dbReference type="FunFam" id="3.10.110.10:FF:000010">
    <property type="entry name" value="Ubiquitin-conjugating enzyme E2-16 kDa"/>
    <property type="match status" value="1"/>
</dbReference>
<dbReference type="GO" id="GO:0005759">
    <property type="term" value="C:mitochondrial matrix"/>
    <property type="evidence" value="ECO:0007669"/>
    <property type="project" value="UniProtKB-SubCell"/>
</dbReference>
<dbReference type="InterPro" id="IPR000608">
    <property type="entry name" value="UBC"/>
</dbReference>
<evidence type="ECO:0000313" key="27">
    <source>
        <dbReference type="Proteomes" id="UP000566819"/>
    </source>
</evidence>
<dbReference type="GO" id="GO:0061631">
    <property type="term" value="F:ubiquitin conjugating enzyme activity"/>
    <property type="evidence" value="ECO:0007669"/>
    <property type="project" value="UniProtKB-EC"/>
</dbReference>
<evidence type="ECO:0000256" key="15">
    <source>
        <dbReference type="ARBA" id="ARBA00031729"/>
    </source>
</evidence>
<name>A0A8H4RDH8_9HELO</name>
<evidence type="ECO:0000256" key="8">
    <source>
        <dbReference type="ARBA" id="ARBA00022786"/>
    </source>
</evidence>
<evidence type="ECO:0000256" key="19">
    <source>
        <dbReference type="ARBA" id="ARBA00049493"/>
    </source>
</evidence>
<evidence type="ECO:0000256" key="10">
    <source>
        <dbReference type="ARBA" id="ARBA00022840"/>
    </source>
</evidence>
<dbReference type="Gene3D" id="1.20.140.10">
    <property type="entry name" value="Butyryl-CoA Dehydrogenase, subunit A, domain 3"/>
    <property type="match status" value="1"/>
</dbReference>
<dbReference type="FunFam" id="1.20.140.10:FF:000006">
    <property type="entry name" value="Glutaryl-CoA dehydrogenase, mitochondrial"/>
    <property type="match status" value="1"/>
</dbReference>
<evidence type="ECO:0000256" key="22">
    <source>
        <dbReference type="PROSITE-ProRule" id="PRU10133"/>
    </source>
</evidence>
<evidence type="ECO:0000256" key="23">
    <source>
        <dbReference type="RuleBase" id="RU362125"/>
    </source>
</evidence>
<dbReference type="InterPro" id="IPR052033">
    <property type="entry name" value="Glutaryl-CoA_DH_mitochondrial"/>
</dbReference>
<dbReference type="PANTHER" id="PTHR42807:SF1">
    <property type="entry name" value="GLUTARYL-COA DEHYDROGENASE, MITOCHONDRIAL"/>
    <property type="match status" value="1"/>
</dbReference>
<dbReference type="Gene3D" id="1.10.540.10">
    <property type="entry name" value="Acyl-CoA dehydrogenase/oxidase, N-terminal domain"/>
    <property type="match status" value="1"/>
</dbReference>
<keyword evidence="27" id="KW-1185">Reference proteome</keyword>
<dbReference type="InterPro" id="IPR006091">
    <property type="entry name" value="Acyl-CoA_Oxase/DH_mid-dom"/>
</dbReference>
<comment type="similarity">
    <text evidence="3 23">Belongs to the acyl-CoA dehydrogenase family.</text>
</comment>
<evidence type="ECO:0000256" key="13">
    <source>
        <dbReference type="ARBA" id="ARBA00023128"/>
    </source>
</evidence>
<comment type="pathway">
    <text evidence="16">Amino-acid metabolism; lysine degradation.</text>
</comment>
<evidence type="ECO:0000256" key="7">
    <source>
        <dbReference type="ARBA" id="ARBA00022741"/>
    </source>
</evidence>
<evidence type="ECO:0000256" key="5">
    <source>
        <dbReference type="ARBA" id="ARBA00022630"/>
    </source>
</evidence>
<evidence type="ECO:0000256" key="20">
    <source>
        <dbReference type="ARBA" id="ARBA00074661"/>
    </source>
</evidence>
<evidence type="ECO:0000259" key="25">
    <source>
        <dbReference type="PROSITE" id="PS50127"/>
    </source>
</evidence>
<dbReference type="Gene3D" id="2.40.110.10">
    <property type="entry name" value="Butyryl-CoA Dehydrogenase, subunit A, domain 2"/>
    <property type="match status" value="1"/>
</dbReference>
<keyword evidence="7" id="KW-0547">Nucleotide-binding</keyword>
<keyword evidence="8" id="KW-0833">Ubl conjugation pathway</keyword>
<evidence type="ECO:0000256" key="17">
    <source>
        <dbReference type="ARBA" id="ARBA00037927"/>
    </source>
</evidence>
<dbReference type="EMBL" id="JAAMPI010001061">
    <property type="protein sequence ID" value="KAF4626913.1"/>
    <property type="molecule type" value="Genomic_DNA"/>
</dbReference>
<sequence>MYRSLLRNTARRTASAARPAATRSFAAHGTPQPFNWQDPLNAQSLLTEEEIAIQETAESYCQERMLPRVLQAYRDEHYDKKILEEMGELGLLGATIKGYDCAGVSNVASGLITKAVERVDSGYRSGMSVQSSLVMGGIDEFGTQEQKDKFLPAMAKGKLLGAFGLTEPNHGSDPGSMETTAKPHPTKKGYLVLSGAKTWITNSPIADVLLVWAKYHETGKIRGFLVERSECPPGTLETPALKNKNGLRASLTGMIQMDECPVPEANMFPDVEGLRGPFACLNSARYGIAWGITGALEDCISRARTYALERKQFKGNPIAKYQLVQKKLADATTDAAFGTLACVQVGRLKDKGEAAPEMISMIKRQNCDRALYNARVLQEIFGGNAVSDEYGIGRHVANLFVTQTYEGQSDIHSLILGRAITGIQAFNCLLRLEISRLDTTAPPNKTTHTTFAMALKRINKELTDLGRDPPSSCSAGPIGDDLFHWQATIMGPSDSPYSGGVFFLAIHFPTDYPFKPPKVNFTTRIYHPNINSNGSICLDILRDQWSPALTISKVLLSICSMLTDPNPDDPLVPEIAHVYKTDRSRYEATAREWTRKYAI</sequence>
<dbReference type="SUPFAM" id="SSF47203">
    <property type="entry name" value="Acyl-CoA dehydrogenase C-terminal domain-like"/>
    <property type="match status" value="1"/>
</dbReference>
<evidence type="ECO:0000256" key="2">
    <source>
        <dbReference type="ARBA" id="ARBA00004305"/>
    </source>
</evidence>
<reference evidence="26 27" key="1">
    <citation type="submission" date="2020-03" db="EMBL/GenBank/DDBJ databases">
        <title>Draft Genome Sequence of Cudoniella acicularis.</title>
        <authorList>
            <person name="Buettner E."/>
            <person name="Kellner H."/>
        </authorList>
    </citation>
    <scope>NUCLEOTIDE SEQUENCE [LARGE SCALE GENOMIC DNA]</scope>
    <source>
        <strain evidence="26 27">DSM 108380</strain>
    </source>
</reference>
<dbReference type="EC" id="1.3.8.6" evidence="18"/>
<dbReference type="InterPro" id="IPR046373">
    <property type="entry name" value="Acyl-CoA_Oxase/DH_mid-dom_sf"/>
</dbReference>
<keyword evidence="12 23" id="KW-0560">Oxidoreductase</keyword>
<evidence type="ECO:0000256" key="21">
    <source>
        <dbReference type="ARBA" id="ARBA00077197"/>
    </source>
</evidence>
<dbReference type="AlphaFoldDB" id="A0A8H4RDH8"/>
<dbReference type="GO" id="GO:0033539">
    <property type="term" value="P:fatty acid beta-oxidation using acyl-CoA dehydrogenase"/>
    <property type="evidence" value="ECO:0007669"/>
    <property type="project" value="TreeGrafter"/>
</dbReference>
<evidence type="ECO:0000256" key="24">
    <source>
        <dbReference type="SAM" id="MobiDB-lite"/>
    </source>
</evidence>
<keyword evidence="10" id="KW-0067">ATP-binding</keyword>
<evidence type="ECO:0000256" key="1">
    <source>
        <dbReference type="ARBA" id="ARBA00001974"/>
    </source>
</evidence>
<comment type="cofactor">
    <cofactor evidence="1 23">
        <name>FAD</name>
        <dbReference type="ChEBI" id="CHEBI:57692"/>
    </cofactor>
</comment>
<keyword evidence="11" id="KW-0809">Transit peptide</keyword>
<dbReference type="InterPro" id="IPR016135">
    <property type="entry name" value="UBQ-conjugating_enzyme/RWD"/>
</dbReference>
<dbReference type="InterPro" id="IPR009100">
    <property type="entry name" value="AcylCoA_DH/oxidase_NM_dom_sf"/>
</dbReference>
<evidence type="ECO:0000256" key="9">
    <source>
        <dbReference type="ARBA" id="ARBA00022827"/>
    </source>
</evidence>
<dbReference type="PROSITE" id="PS00183">
    <property type="entry name" value="UBC_1"/>
    <property type="match status" value="1"/>
</dbReference>
<dbReference type="OrthoDB" id="435240at2759"/>
<dbReference type="Pfam" id="PF02771">
    <property type="entry name" value="Acyl-CoA_dh_N"/>
    <property type="match status" value="1"/>
</dbReference>
<dbReference type="InterPro" id="IPR036250">
    <property type="entry name" value="AcylCo_DH-like_C"/>
</dbReference>
<comment type="catalytic activity">
    <reaction evidence="19">
        <text>glutaryl-CoA + oxidized [electron-transfer flavoprotein] + 2 H(+) = (2E)-butenoyl-CoA + reduced [electron-transfer flavoprotein] + CO2</text>
        <dbReference type="Rhea" id="RHEA:13389"/>
        <dbReference type="Rhea" id="RHEA-COMP:10685"/>
        <dbReference type="Rhea" id="RHEA-COMP:10686"/>
        <dbReference type="ChEBI" id="CHEBI:15378"/>
        <dbReference type="ChEBI" id="CHEBI:16526"/>
        <dbReference type="ChEBI" id="CHEBI:57332"/>
        <dbReference type="ChEBI" id="CHEBI:57378"/>
        <dbReference type="ChEBI" id="CHEBI:57692"/>
        <dbReference type="ChEBI" id="CHEBI:58307"/>
        <dbReference type="EC" id="1.3.8.6"/>
    </reaction>
</comment>
<dbReference type="GO" id="GO:0050660">
    <property type="term" value="F:flavin adenine dinucleotide binding"/>
    <property type="evidence" value="ECO:0007669"/>
    <property type="project" value="InterPro"/>
</dbReference>
<dbReference type="InterPro" id="IPR013786">
    <property type="entry name" value="AcylCoA_DH/ox_N"/>
</dbReference>
<feature type="region of interest" description="Disordered" evidence="24">
    <location>
        <begin position="1"/>
        <end position="22"/>
    </location>
</feature>
<dbReference type="Pfam" id="PF00179">
    <property type="entry name" value="UQ_con"/>
    <property type="match status" value="1"/>
</dbReference>
<evidence type="ECO:0000256" key="11">
    <source>
        <dbReference type="ARBA" id="ARBA00022946"/>
    </source>
</evidence>
<evidence type="ECO:0000256" key="18">
    <source>
        <dbReference type="ARBA" id="ARBA00039033"/>
    </source>
</evidence>
<keyword evidence="13" id="KW-0496">Mitochondrion</keyword>
<evidence type="ECO:0000256" key="16">
    <source>
        <dbReference type="ARBA" id="ARBA00037899"/>
    </source>
</evidence>
<dbReference type="PROSITE" id="PS50127">
    <property type="entry name" value="UBC_2"/>
    <property type="match status" value="1"/>
</dbReference>
<dbReference type="Proteomes" id="UP000566819">
    <property type="component" value="Unassembled WGS sequence"/>
</dbReference>
<keyword evidence="6" id="KW-0808">Transferase</keyword>
<keyword evidence="5 23" id="KW-0285">Flavoprotein</keyword>
<dbReference type="GO" id="GO:0000062">
    <property type="term" value="F:fatty-acyl-CoA binding"/>
    <property type="evidence" value="ECO:0007669"/>
    <property type="project" value="TreeGrafter"/>
</dbReference>
<comment type="pathway">
    <text evidence="17">Amino-acid metabolism; tryptophan metabolism.</text>
</comment>
<accession>A0A8H4RDH8</accession>
<evidence type="ECO:0000256" key="12">
    <source>
        <dbReference type="ARBA" id="ARBA00023002"/>
    </source>
</evidence>
<dbReference type="InterPro" id="IPR009075">
    <property type="entry name" value="AcylCo_DH/oxidase_C"/>
</dbReference>